<feature type="domain" description="Tyr recombinase" evidence="3">
    <location>
        <begin position="1"/>
        <end position="162"/>
    </location>
</feature>
<dbReference type="InterPro" id="IPR050090">
    <property type="entry name" value="Tyrosine_recombinase_XerCD"/>
</dbReference>
<dbReference type="Gene3D" id="1.10.443.10">
    <property type="entry name" value="Intergrase catalytic core"/>
    <property type="match status" value="1"/>
</dbReference>
<dbReference type="Proteomes" id="UP001159042">
    <property type="component" value="Unassembled WGS sequence"/>
</dbReference>
<keyword evidence="1" id="KW-0238">DNA-binding</keyword>
<dbReference type="CDD" id="cd00397">
    <property type="entry name" value="DNA_BRE_C"/>
    <property type="match status" value="1"/>
</dbReference>
<keyword evidence="5" id="KW-1185">Reference proteome</keyword>
<accession>A0AAV8V884</accession>
<dbReference type="GO" id="GO:0006310">
    <property type="term" value="P:DNA recombination"/>
    <property type="evidence" value="ECO:0007669"/>
    <property type="project" value="UniProtKB-KW"/>
</dbReference>
<evidence type="ECO:0000313" key="5">
    <source>
        <dbReference type="Proteomes" id="UP001159042"/>
    </source>
</evidence>
<evidence type="ECO:0000259" key="3">
    <source>
        <dbReference type="PROSITE" id="PS51898"/>
    </source>
</evidence>
<dbReference type="EMBL" id="JANEYG010000307">
    <property type="protein sequence ID" value="KAJ8910394.1"/>
    <property type="molecule type" value="Genomic_DNA"/>
</dbReference>
<dbReference type="GO" id="GO:0003677">
    <property type="term" value="F:DNA binding"/>
    <property type="evidence" value="ECO:0007669"/>
    <property type="project" value="UniProtKB-KW"/>
</dbReference>
<dbReference type="SUPFAM" id="SSF56349">
    <property type="entry name" value="DNA breaking-rejoining enzymes"/>
    <property type="match status" value="1"/>
</dbReference>
<protein>
    <recommendedName>
        <fullName evidence="3">Tyr recombinase domain-containing protein</fullName>
    </recommendedName>
</protein>
<keyword evidence="2" id="KW-0233">DNA recombination</keyword>
<organism evidence="4 5">
    <name type="scientific">Exocentrus adspersus</name>
    <dbReference type="NCBI Taxonomy" id="1586481"/>
    <lineage>
        <taxon>Eukaryota</taxon>
        <taxon>Metazoa</taxon>
        <taxon>Ecdysozoa</taxon>
        <taxon>Arthropoda</taxon>
        <taxon>Hexapoda</taxon>
        <taxon>Insecta</taxon>
        <taxon>Pterygota</taxon>
        <taxon>Neoptera</taxon>
        <taxon>Endopterygota</taxon>
        <taxon>Coleoptera</taxon>
        <taxon>Polyphaga</taxon>
        <taxon>Cucujiformia</taxon>
        <taxon>Chrysomeloidea</taxon>
        <taxon>Cerambycidae</taxon>
        <taxon>Lamiinae</taxon>
        <taxon>Acanthocinini</taxon>
        <taxon>Exocentrus</taxon>
    </lineage>
</organism>
<dbReference type="Pfam" id="PF00589">
    <property type="entry name" value="Phage_integrase"/>
    <property type="match status" value="1"/>
</dbReference>
<reference evidence="4 5" key="1">
    <citation type="journal article" date="2023" name="Insect Mol. Biol.">
        <title>Genome sequencing provides insights into the evolution of gene families encoding plant cell wall-degrading enzymes in longhorned beetles.</title>
        <authorList>
            <person name="Shin N.R."/>
            <person name="Okamura Y."/>
            <person name="Kirsch R."/>
            <person name="Pauchet Y."/>
        </authorList>
    </citation>
    <scope>NUCLEOTIDE SEQUENCE [LARGE SCALE GENOMIC DNA]</scope>
    <source>
        <strain evidence="4">EAD_L_NR</strain>
    </source>
</reference>
<dbReference type="PANTHER" id="PTHR30349:SF41">
    <property type="entry name" value="INTEGRASE_RECOMBINASE PROTEIN MJ0367-RELATED"/>
    <property type="match status" value="1"/>
</dbReference>
<gene>
    <name evidence="4" type="ORF">NQ315_000498</name>
</gene>
<comment type="caution">
    <text evidence="4">The sequence shown here is derived from an EMBL/GenBank/DDBJ whole genome shotgun (WGS) entry which is preliminary data.</text>
</comment>
<dbReference type="PROSITE" id="PS51898">
    <property type="entry name" value="TYR_RECOMBINASE"/>
    <property type="match status" value="1"/>
</dbReference>
<dbReference type="PANTHER" id="PTHR30349">
    <property type="entry name" value="PHAGE INTEGRASE-RELATED"/>
    <property type="match status" value="1"/>
</dbReference>
<name>A0AAV8V884_9CUCU</name>
<proteinExistence type="predicted"/>
<dbReference type="InterPro" id="IPR011010">
    <property type="entry name" value="DNA_brk_join_enz"/>
</dbReference>
<dbReference type="InterPro" id="IPR013762">
    <property type="entry name" value="Integrase-like_cat_sf"/>
</dbReference>
<sequence length="162" mass="18366">MKVVLIFGLNGACRRAELSSLTVKDIEDTDKILVITLHDTKTKKKRVFIVGSECNGYEIYHKYLRLRPKHVKHNRFFIYYNHVGINSFAKIPQKVAEYLKLPDASSYTGHYLRRTSATFLADSGADIQTPKRHGGWQSTSVAGYIGIYRGKQDISRKASAIS</sequence>
<evidence type="ECO:0000313" key="4">
    <source>
        <dbReference type="EMBL" id="KAJ8910394.1"/>
    </source>
</evidence>
<dbReference type="AlphaFoldDB" id="A0AAV8V884"/>
<evidence type="ECO:0000256" key="1">
    <source>
        <dbReference type="ARBA" id="ARBA00023125"/>
    </source>
</evidence>
<evidence type="ECO:0000256" key="2">
    <source>
        <dbReference type="ARBA" id="ARBA00023172"/>
    </source>
</evidence>
<dbReference type="GO" id="GO:0015074">
    <property type="term" value="P:DNA integration"/>
    <property type="evidence" value="ECO:0007669"/>
    <property type="project" value="InterPro"/>
</dbReference>
<dbReference type="InterPro" id="IPR002104">
    <property type="entry name" value="Integrase_catalytic"/>
</dbReference>